<protein>
    <recommendedName>
        <fullName evidence="3">Low molecular weight protein antigen 6 PH domain-containing protein</fullName>
    </recommendedName>
</protein>
<dbReference type="EMBL" id="BMGC01000004">
    <property type="protein sequence ID" value="GGB22839.1"/>
    <property type="molecule type" value="Genomic_DNA"/>
</dbReference>
<comment type="caution">
    <text evidence="4">The sequence shown here is derived from an EMBL/GenBank/DDBJ whole genome shotgun (WGS) entry which is preliminary data.</text>
</comment>
<feature type="transmembrane region" description="Helical" evidence="2">
    <location>
        <begin position="93"/>
        <end position="111"/>
    </location>
</feature>
<organism evidence="4 5">
    <name type="scientific">Gordonia jinhuaensis</name>
    <dbReference type="NCBI Taxonomy" id="1517702"/>
    <lineage>
        <taxon>Bacteria</taxon>
        <taxon>Bacillati</taxon>
        <taxon>Actinomycetota</taxon>
        <taxon>Actinomycetes</taxon>
        <taxon>Mycobacteriales</taxon>
        <taxon>Gordoniaceae</taxon>
        <taxon>Gordonia</taxon>
    </lineage>
</organism>
<feature type="domain" description="Low molecular weight protein antigen 6 PH" evidence="3">
    <location>
        <begin position="110"/>
        <end position="180"/>
    </location>
</feature>
<evidence type="ECO:0000259" key="3">
    <source>
        <dbReference type="Pfam" id="PF10756"/>
    </source>
</evidence>
<reference evidence="4" key="1">
    <citation type="journal article" date="2014" name="Int. J. Syst. Evol. Microbiol.">
        <title>Complete genome sequence of Corynebacterium casei LMG S-19264T (=DSM 44701T), isolated from a smear-ripened cheese.</title>
        <authorList>
            <consortium name="US DOE Joint Genome Institute (JGI-PGF)"/>
            <person name="Walter F."/>
            <person name="Albersmeier A."/>
            <person name="Kalinowski J."/>
            <person name="Ruckert C."/>
        </authorList>
    </citation>
    <scope>NUCLEOTIDE SEQUENCE</scope>
    <source>
        <strain evidence="4">CGMCC 1.12827</strain>
    </source>
</reference>
<feature type="region of interest" description="Disordered" evidence="1">
    <location>
        <begin position="1"/>
        <end position="52"/>
    </location>
</feature>
<name>A0A916WPR6_9ACTN</name>
<reference evidence="4" key="2">
    <citation type="submission" date="2020-09" db="EMBL/GenBank/DDBJ databases">
        <authorList>
            <person name="Sun Q."/>
            <person name="Zhou Y."/>
        </authorList>
    </citation>
    <scope>NUCLEOTIDE SEQUENCE</scope>
    <source>
        <strain evidence="4">CGMCC 1.12827</strain>
    </source>
</reference>
<keyword evidence="2" id="KW-0472">Membrane</keyword>
<dbReference type="Proteomes" id="UP000621454">
    <property type="component" value="Unassembled WGS sequence"/>
</dbReference>
<evidence type="ECO:0000256" key="1">
    <source>
        <dbReference type="SAM" id="MobiDB-lite"/>
    </source>
</evidence>
<dbReference type="AlphaFoldDB" id="A0A916WPR6"/>
<feature type="compositionally biased region" description="Low complexity" evidence="1">
    <location>
        <begin position="204"/>
        <end position="217"/>
    </location>
</feature>
<feature type="region of interest" description="Disordered" evidence="1">
    <location>
        <begin position="184"/>
        <end position="224"/>
    </location>
</feature>
<evidence type="ECO:0000313" key="5">
    <source>
        <dbReference type="Proteomes" id="UP000621454"/>
    </source>
</evidence>
<accession>A0A916WPR6</accession>
<gene>
    <name evidence="4" type="ORF">GCM10011489_08840</name>
</gene>
<evidence type="ECO:0000313" key="4">
    <source>
        <dbReference type="EMBL" id="GGB22839.1"/>
    </source>
</evidence>
<keyword evidence="2" id="KW-0812">Transmembrane</keyword>
<sequence length="224" mass="23500">MVADDPVPGTTRDEGFTDDTEANIPDVSSTNANANHSDRSHRATAAISTTGRATSDRPAVRLPLTIRIQPVAYFAPAMMFVTAIILAGTSLPYLGWTLVLPVVLAVWIWRLRTVVTADGLVSVRTFATTVMPWDTIAGLRFTRWGATKAVRTDGTSVSLPAVTFGHLPVMSAASSGRIPDPYAAAADAAAEKTASPTSGHEPSESASNESASSESGSIPPHRAD</sequence>
<dbReference type="InterPro" id="IPR019692">
    <property type="entry name" value="CFP-6_PH"/>
</dbReference>
<proteinExistence type="predicted"/>
<feature type="compositionally biased region" description="Polar residues" evidence="1">
    <location>
        <begin position="26"/>
        <end position="35"/>
    </location>
</feature>
<evidence type="ECO:0000256" key="2">
    <source>
        <dbReference type="SAM" id="Phobius"/>
    </source>
</evidence>
<keyword evidence="5" id="KW-1185">Reference proteome</keyword>
<dbReference type="Pfam" id="PF10756">
    <property type="entry name" value="bPH_6"/>
    <property type="match status" value="1"/>
</dbReference>
<keyword evidence="2" id="KW-1133">Transmembrane helix</keyword>